<name>A0AAW9Q702_9BURK</name>
<accession>A0AAW9Q702</accession>
<evidence type="ECO:0000256" key="2">
    <source>
        <dbReference type="ARBA" id="ARBA00008164"/>
    </source>
</evidence>
<dbReference type="InterPro" id="IPR001972">
    <property type="entry name" value="Stomatin_HflK_fam"/>
</dbReference>
<gene>
    <name evidence="4" type="ORF">V4F39_17750</name>
</gene>
<feature type="domain" description="Band 7" evidence="3">
    <location>
        <begin position="21"/>
        <end position="178"/>
    </location>
</feature>
<evidence type="ECO:0000256" key="1">
    <source>
        <dbReference type="ARBA" id="ARBA00004167"/>
    </source>
</evidence>
<dbReference type="InterPro" id="IPR043202">
    <property type="entry name" value="Band-7_stomatin-like"/>
</dbReference>
<keyword evidence="5" id="KW-1185">Reference proteome</keyword>
<dbReference type="Gene3D" id="6.10.250.2090">
    <property type="match status" value="1"/>
</dbReference>
<dbReference type="SMART" id="SM00244">
    <property type="entry name" value="PHB"/>
    <property type="match status" value="1"/>
</dbReference>
<dbReference type="CDD" id="cd08826">
    <property type="entry name" value="SPFH_eoslipins_u1"/>
    <property type="match status" value="1"/>
</dbReference>
<dbReference type="SUPFAM" id="SSF117892">
    <property type="entry name" value="Band 7/SPFH domain"/>
    <property type="match status" value="1"/>
</dbReference>
<comment type="caution">
    <text evidence="4">The sequence shown here is derived from an EMBL/GenBank/DDBJ whole genome shotgun (WGS) entry which is preliminary data.</text>
</comment>
<evidence type="ECO:0000313" key="5">
    <source>
        <dbReference type="Proteomes" id="UP001336250"/>
    </source>
</evidence>
<comment type="subcellular location">
    <subcellularLocation>
        <location evidence="1">Membrane</location>
        <topology evidence="1">Single-pass membrane protein</topology>
    </subcellularLocation>
</comment>
<organism evidence="4 5">
    <name type="scientific">Aquincola agrisoli</name>
    <dbReference type="NCBI Taxonomy" id="3119538"/>
    <lineage>
        <taxon>Bacteria</taxon>
        <taxon>Pseudomonadati</taxon>
        <taxon>Pseudomonadota</taxon>
        <taxon>Betaproteobacteria</taxon>
        <taxon>Burkholderiales</taxon>
        <taxon>Sphaerotilaceae</taxon>
        <taxon>Aquincola</taxon>
    </lineage>
</organism>
<dbReference type="RefSeq" id="WP_332291076.1">
    <property type="nucleotide sequence ID" value="NZ_JAZIBG010000036.1"/>
</dbReference>
<dbReference type="GO" id="GO:0005886">
    <property type="term" value="C:plasma membrane"/>
    <property type="evidence" value="ECO:0007669"/>
    <property type="project" value="InterPro"/>
</dbReference>
<dbReference type="PANTHER" id="PTHR10264">
    <property type="entry name" value="BAND 7 PROTEIN-RELATED"/>
    <property type="match status" value="1"/>
</dbReference>
<reference evidence="4 5" key="1">
    <citation type="submission" date="2024-02" db="EMBL/GenBank/DDBJ databases">
        <title>Genome sequence of Aquincola sp. MAHUQ-54.</title>
        <authorList>
            <person name="Huq M.A."/>
        </authorList>
    </citation>
    <scope>NUCLEOTIDE SEQUENCE [LARGE SCALE GENOMIC DNA]</scope>
    <source>
        <strain evidence="4 5">MAHUQ-54</strain>
    </source>
</reference>
<dbReference type="InterPro" id="IPR036013">
    <property type="entry name" value="Band_7/SPFH_dom_sf"/>
</dbReference>
<protein>
    <submittedName>
        <fullName evidence="4">Slipin family protein</fullName>
    </submittedName>
</protein>
<dbReference type="Pfam" id="PF01145">
    <property type="entry name" value="Band_7"/>
    <property type="match status" value="1"/>
</dbReference>
<dbReference type="PANTHER" id="PTHR10264:SF19">
    <property type="entry name" value="AT06885P-RELATED"/>
    <property type="match status" value="1"/>
</dbReference>
<dbReference type="Gene3D" id="3.30.479.30">
    <property type="entry name" value="Band 7 domain"/>
    <property type="match status" value="1"/>
</dbReference>
<dbReference type="AlphaFoldDB" id="A0AAW9Q702"/>
<comment type="similarity">
    <text evidence="2">Belongs to the band 7/mec-2 family.</text>
</comment>
<dbReference type="GO" id="GO:0098552">
    <property type="term" value="C:side of membrane"/>
    <property type="evidence" value="ECO:0007669"/>
    <property type="project" value="UniProtKB-ARBA"/>
</dbReference>
<evidence type="ECO:0000313" key="4">
    <source>
        <dbReference type="EMBL" id="MEF7615763.1"/>
    </source>
</evidence>
<dbReference type="Proteomes" id="UP001336250">
    <property type="component" value="Unassembled WGS sequence"/>
</dbReference>
<dbReference type="PRINTS" id="PR00721">
    <property type="entry name" value="STOMATIN"/>
</dbReference>
<dbReference type="FunFam" id="3.30.479.30:FF:000004">
    <property type="entry name" value="Putative membrane protease family, stomatin"/>
    <property type="match status" value="1"/>
</dbReference>
<dbReference type="InterPro" id="IPR001107">
    <property type="entry name" value="Band_7"/>
</dbReference>
<sequence>MFGSFVFFLPLLVLAVAVIGASVRILREYERGVVFTLGRFTGVKGPGLILLVPVLQQMVRVDQRTQVLDVPDQDVISRDNVSVRVSAVIYFRVVGPEPSVIQVENYRQATSELAQTTLRSVLGRHDLDSMLSERDKLNTDIQTILDAQTEAWGVKVANVELKHIDLGENMVRVMARQAEAERERRAKVINAEGEEQAARKLLEAAQVLAQQPEAMQLRYLSTLASIGSQNSSTIVFPFPTELAGLLRGLGERRG</sequence>
<dbReference type="EMBL" id="JAZIBG010000036">
    <property type="protein sequence ID" value="MEF7615763.1"/>
    <property type="molecule type" value="Genomic_DNA"/>
</dbReference>
<proteinExistence type="inferred from homology"/>
<evidence type="ECO:0000259" key="3">
    <source>
        <dbReference type="SMART" id="SM00244"/>
    </source>
</evidence>